<evidence type="ECO:0000256" key="1">
    <source>
        <dbReference type="ARBA" id="ARBA00010462"/>
    </source>
</evidence>
<accession>A0A7K4BYI6</accession>
<dbReference type="InterPro" id="IPR046938">
    <property type="entry name" value="DNA_clamp_sf"/>
</dbReference>
<protein>
    <recommendedName>
        <fullName evidence="3">DNA polymerase sliding clamp</fullName>
    </recommendedName>
    <alternativeName>
        <fullName evidence="3">Proliferating cell nuclear antigen homolog</fullName>
        <shortName evidence="3">PCNA</shortName>
    </alternativeName>
</protein>
<dbReference type="PANTHER" id="PTHR11352">
    <property type="entry name" value="PROLIFERATING CELL NUCLEAR ANTIGEN"/>
    <property type="match status" value="1"/>
</dbReference>
<dbReference type="GO" id="GO:0003677">
    <property type="term" value="F:DNA binding"/>
    <property type="evidence" value="ECO:0007669"/>
    <property type="project" value="UniProtKB-UniRule"/>
</dbReference>
<keyword evidence="3 4" id="KW-0235">DNA replication</keyword>
<comment type="caution">
    <text evidence="8">The sequence shown here is derived from an EMBL/GenBank/DDBJ whole genome shotgun (WGS) entry which is preliminary data.</text>
</comment>
<evidence type="ECO:0000256" key="4">
    <source>
        <dbReference type="RuleBase" id="RU003671"/>
    </source>
</evidence>
<evidence type="ECO:0000256" key="5">
    <source>
        <dbReference type="RuleBase" id="RU003673"/>
    </source>
</evidence>
<dbReference type="GO" id="GO:0006275">
    <property type="term" value="P:regulation of DNA replication"/>
    <property type="evidence" value="ECO:0007669"/>
    <property type="project" value="UniProtKB-UniRule"/>
</dbReference>
<comment type="similarity">
    <text evidence="1 3 4">Belongs to the PCNA family.</text>
</comment>
<gene>
    <name evidence="3 8" type="primary">pcn</name>
    <name evidence="8" type="ORF">GX950_00420</name>
</gene>
<dbReference type="SUPFAM" id="SSF55979">
    <property type="entry name" value="DNA clamp"/>
    <property type="match status" value="2"/>
</dbReference>
<evidence type="ECO:0000259" key="6">
    <source>
        <dbReference type="Pfam" id="PF00705"/>
    </source>
</evidence>
<evidence type="ECO:0000256" key="2">
    <source>
        <dbReference type="ARBA" id="ARBA00023125"/>
    </source>
</evidence>
<dbReference type="GO" id="GO:0006272">
    <property type="term" value="P:leading strand elongation"/>
    <property type="evidence" value="ECO:0007669"/>
    <property type="project" value="TreeGrafter"/>
</dbReference>
<evidence type="ECO:0000256" key="3">
    <source>
        <dbReference type="HAMAP-Rule" id="MF_00317"/>
    </source>
</evidence>
<dbReference type="AlphaFoldDB" id="A0A7K4BYI6"/>
<dbReference type="HAMAP" id="MF_00317">
    <property type="entry name" value="DNApol_clamp_arch"/>
    <property type="match status" value="1"/>
</dbReference>
<dbReference type="GO" id="GO:0030337">
    <property type="term" value="F:DNA polymerase processivity factor activity"/>
    <property type="evidence" value="ECO:0007669"/>
    <property type="project" value="UniProtKB-UniRule"/>
</dbReference>
<reference evidence="8 9" key="1">
    <citation type="journal article" date="2020" name="Biotechnol. Biofuels">
        <title>New insights from the biogas microbiome by comprehensive genome-resolved metagenomics of nearly 1600 species originating from multiple anaerobic digesters.</title>
        <authorList>
            <person name="Campanaro S."/>
            <person name="Treu L."/>
            <person name="Rodriguez-R L.M."/>
            <person name="Kovalovszki A."/>
            <person name="Ziels R.M."/>
            <person name="Maus I."/>
            <person name="Zhu X."/>
            <person name="Kougias P.G."/>
            <person name="Basile A."/>
            <person name="Luo G."/>
            <person name="Schluter A."/>
            <person name="Konstantinidis K.T."/>
            <person name="Angelidaki I."/>
        </authorList>
    </citation>
    <scope>NUCLEOTIDE SEQUENCE [LARGE SCALE GENOMIC DNA]</scope>
    <source>
        <strain evidence="8">AS22ysBPME_79</strain>
    </source>
</reference>
<feature type="domain" description="Proliferating cell nuclear antigen PCNA N-terminal" evidence="6">
    <location>
        <begin position="1"/>
        <end position="116"/>
    </location>
</feature>
<evidence type="ECO:0000313" key="9">
    <source>
        <dbReference type="Proteomes" id="UP000526302"/>
    </source>
</evidence>
<comment type="function">
    <text evidence="3">Sliding clamp subunit that acts as a moving platform for DNA processing. Responsible for tethering the catalytic subunit of DNA polymerase and other proteins to DNA during high-speed replication.</text>
</comment>
<dbReference type="Pfam" id="PF00705">
    <property type="entry name" value="PCNA_N"/>
    <property type="match status" value="1"/>
</dbReference>
<dbReference type="EMBL" id="JAAZKV010000003">
    <property type="protein sequence ID" value="NMA44265.1"/>
    <property type="molecule type" value="Genomic_DNA"/>
</dbReference>
<dbReference type="InterPro" id="IPR022648">
    <property type="entry name" value="Pr_cel_nuc_antig_N"/>
</dbReference>
<dbReference type="Gene3D" id="3.70.10.10">
    <property type="match status" value="1"/>
</dbReference>
<dbReference type="PANTHER" id="PTHR11352:SF0">
    <property type="entry name" value="PROLIFERATING CELL NUCLEAR ANTIGEN"/>
    <property type="match status" value="1"/>
</dbReference>
<keyword evidence="2 3" id="KW-0238">DNA-binding</keyword>
<evidence type="ECO:0000259" key="7">
    <source>
        <dbReference type="Pfam" id="PF02747"/>
    </source>
</evidence>
<dbReference type="InterPro" id="IPR022649">
    <property type="entry name" value="Pr_cel_nuc_antig_C"/>
</dbReference>
<dbReference type="NCBIfam" id="TIGR00590">
    <property type="entry name" value="pcna"/>
    <property type="match status" value="1"/>
</dbReference>
<sequence>MELVLKNADVFKKSMEAIAVLIDEAELVISDNGIELKATDPSQISMVDFSLPKKAFTKFESENIRLGLDLDYLNQVLSRANSSDELVISLDEKKSFLTISFKGNATRSFQLPLIDISTNDVPNPRIDFDSELLISAGFLQNAFKDAALISTHITLGTTDEKFFVKATSSKGNLNEEIAQDSVVLFEMKVKKESKSMFPLDYLQDMLKAATSDTKVTLLLKSNAPVKVAYTIGDASVTYFLAPRIENA</sequence>
<comment type="function">
    <text evidence="5">Sliding clamp subunit. Responsible for tethering the catalytic subunit of DNA polymerase to DNA during high-speed replication.</text>
</comment>
<proteinExistence type="inferred from homology"/>
<evidence type="ECO:0000313" key="8">
    <source>
        <dbReference type="EMBL" id="NMA44265.1"/>
    </source>
</evidence>
<dbReference type="CDD" id="cd00577">
    <property type="entry name" value="PCNA"/>
    <property type="match status" value="1"/>
</dbReference>
<organism evidence="8 9">
    <name type="scientific">Candidatus Iainarchaeum sp</name>
    <dbReference type="NCBI Taxonomy" id="3101447"/>
    <lineage>
        <taxon>Archaea</taxon>
        <taxon>Candidatus Iainarchaeota</taxon>
        <taxon>Candidatus Iainarchaeia</taxon>
        <taxon>Candidatus Iainarchaeales</taxon>
        <taxon>Candidatus Iainarchaeaceae</taxon>
        <taxon>Candidatus Iainarchaeum</taxon>
    </lineage>
</organism>
<name>A0A7K4BYI6_9ARCH</name>
<feature type="domain" description="Proliferating cell nuclear antigen PCNA C-terminal" evidence="7">
    <location>
        <begin position="124"/>
        <end position="243"/>
    </location>
</feature>
<dbReference type="PRINTS" id="PR00339">
    <property type="entry name" value="PCNACYCLIN"/>
</dbReference>
<dbReference type="Pfam" id="PF02747">
    <property type="entry name" value="PCNA_C"/>
    <property type="match status" value="1"/>
</dbReference>
<dbReference type="InterPro" id="IPR000730">
    <property type="entry name" value="Pr_cel_nuc_antig"/>
</dbReference>
<comment type="subunit">
    <text evidence="3">Homotrimer. The subunits circularize to form a toroid; DNA passes through its center. Replication factor C (RFC) is required to load the toroid on the DNA.</text>
</comment>
<dbReference type="Proteomes" id="UP000526302">
    <property type="component" value="Unassembled WGS sequence"/>
</dbReference>